<name>A0A4R4K7V9_9BACT</name>
<accession>A0A4R4K7V9</accession>
<proteinExistence type="predicted"/>
<feature type="transmembrane region" description="Helical" evidence="1">
    <location>
        <begin position="31"/>
        <end position="49"/>
    </location>
</feature>
<organism evidence="2 3">
    <name type="scientific">Arundinibacter roseus</name>
    <dbReference type="NCBI Taxonomy" id="2070510"/>
    <lineage>
        <taxon>Bacteria</taxon>
        <taxon>Pseudomonadati</taxon>
        <taxon>Bacteroidota</taxon>
        <taxon>Cytophagia</taxon>
        <taxon>Cytophagales</taxon>
        <taxon>Spirosomataceae</taxon>
        <taxon>Arundinibacter</taxon>
    </lineage>
</organism>
<evidence type="ECO:0000256" key="1">
    <source>
        <dbReference type="SAM" id="Phobius"/>
    </source>
</evidence>
<feature type="transmembrane region" description="Helical" evidence="1">
    <location>
        <begin position="390"/>
        <end position="407"/>
    </location>
</feature>
<feature type="transmembrane region" description="Helical" evidence="1">
    <location>
        <begin position="322"/>
        <end position="343"/>
    </location>
</feature>
<evidence type="ECO:0000313" key="2">
    <source>
        <dbReference type="EMBL" id="TDB63747.1"/>
    </source>
</evidence>
<feature type="transmembrane region" description="Helical" evidence="1">
    <location>
        <begin position="194"/>
        <end position="224"/>
    </location>
</feature>
<dbReference type="RefSeq" id="WP_132119358.1">
    <property type="nucleotide sequence ID" value="NZ_SMJU01000009.1"/>
</dbReference>
<comment type="caution">
    <text evidence="2">The sequence shown here is derived from an EMBL/GenBank/DDBJ whole genome shotgun (WGS) entry which is preliminary data.</text>
</comment>
<keyword evidence="1" id="KW-0472">Membrane</keyword>
<dbReference type="EMBL" id="SMJU01000009">
    <property type="protein sequence ID" value="TDB63747.1"/>
    <property type="molecule type" value="Genomic_DNA"/>
</dbReference>
<feature type="transmembrane region" description="Helical" evidence="1">
    <location>
        <begin position="6"/>
        <end position="24"/>
    </location>
</feature>
<feature type="transmembrane region" description="Helical" evidence="1">
    <location>
        <begin position="230"/>
        <end position="250"/>
    </location>
</feature>
<reference evidence="2 3" key="1">
    <citation type="submission" date="2019-02" db="EMBL/GenBank/DDBJ databases">
        <title>Arundinibacter roseus gen. nov., sp. nov., a new member of the family Cytophagaceae.</title>
        <authorList>
            <person name="Szuroczki S."/>
            <person name="Khayer B."/>
            <person name="Sproer C."/>
            <person name="Toumi M."/>
            <person name="Szabo A."/>
            <person name="Felfoldi T."/>
            <person name="Schumann P."/>
            <person name="Toth E."/>
        </authorList>
    </citation>
    <scope>NUCLEOTIDE SEQUENCE [LARGE SCALE GENOMIC DNA]</scope>
    <source>
        <strain evidence="2 3">DMA-k-7a</strain>
    </source>
</reference>
<evidence type="ECO:0000313" key="3">
    <source>
        <dbReference type="Proteomes" id="UP000295706"/>
    </source>
</evidence>
<dbReference type="AlphaFoldDB" id="A0A4R4K7V9"/>
<dbReference type="Proteomes" id="UP000295706">
    <property type="component" value="Unassembled WGS sequence"/>
</dbReference>
<evidence type="ECO:0008006" key="4">
    <source>
        <dbReference type="Google" id="ProtNLM"/>
    </source>
</evidence>
<keyword evidence="1" id="KW-1133">Transmembrane helix</keyword>
<keyword evidence="3" id="KW-1185">Reference proteome</keyword>
<feature type="transmembrane region" description="Helical" evidence="1">
    <location>
        <begin position="355"/>
        <end position="383"/>
    </location>
</feature>
<sequence length="442" mass="51108">MKKYLAILWILLSAAGYGWLLYGLQRTDTSLLLSLWGALFLLYALAFYYKAEQHFSLFLVAALVFRCVGLWSVPVLSDDVFRFIWDGRLLAQGHNPYMYLPSELVATDIATQAGLTPELFQRLNSPAYYTVYPPLLQLWFWVSTLLTSSESATIFWLRLPLVLGEFASLWLLFQLLQKMGKNKQEVRRGTLLYALNPLVIVELIPNVHYEGLMICFVLACLYFYPNKNKIGSAFFLSLAVGVKLLPLIFLPTLIPKENKFKALIYSSLVGVLVLLPFLFFFDKFIIERFSTSLDLYFRTFEFNASLYYLLRKIGMWILGYNPIATLGPLLSLLSFSTILFLSFGQILPINRYERLLLILTVYLFCATTVHPWYVVPLLALCVLGRFRFPLVWSVLLPLTYTAYQTPVFVEKSWVLVLEYALVWGWLAWELWSNKTRRAAFEE</sequence>
<gene>
    <name evidence="2" type="ORF">EZE20_15750</name>
</gene>
<protein>
    <recommendedName>
        <fullName evidence="4">DUF2029 domain-containing protein</fullName>
    </recommendedName>
</protein>
<dbReference type="OrthoDB" id="1491846at2"/>
<dbReference type="Pfam" id="PF26314">
    <property type="entry name" value="MptA_B_family"/>
    <property type="match status" value="1"/>
</dbReference>
<feature type="transmembrane region" description="Helical" evidence="1">
    <location>
        <begin position="262"/>
        <end position="281"/>
    </location>
</feature>
<feature type="transmembrane region" description="Helical" evidence="1">
    <location>
        <begin position="153"/>
        <end position="173"/>
    </location>
</feature>
<feature type="transmembrane region" description="Helical" evidence="1">
    <location>
        <begin position="413"/>
        <end position="431"/>
    </location>
</feature>
<feature type="transmembrane region" description="Helical" evidence="1">
    <location>
        <begin position="127"/>
        <end position="147"/>
    </location>
</feature>
<keyword evidence="1" id="KW-0812">Transmembrane</keyword>
<feature type="transmembrane region" description="Helical" evidence="1">
    <location>
        <begin position="55"/>
        <end position="76"/>
    </location>
</feature>